<keyword evidence="12" id="KW-0393">Immunoglobulin domain</keyword>
<evidence type="ECO:0000256" key="13">
    <source>
        <dbReference type="SAM" id="Phobius"/>
    </source>
</evidence>
<evidence type="ECO:0000256" key="3">
    <source>
        <dbReference type="ARBA" id="ARBA00022652"/>
    </source>
</evidence>
<dbReference type="PANTHER" id="PTHR11481:SF97">
    <property type="entry name" value="LOW AFFINITY IMMUNOGLOBULIN GAMMA FC REGION RECEPTOR II-B-RELATED"/>
    <property type="match status" value="1"/>
</dbReference>
<dbReference type="GO" id="GO:0019864">
    <property type="term" value="F:IgG binding"/>
    <property type="evidence" value="ECO:0000318"/>
    <property type="project" value="GO_Central"/>
</dbReference>
<dbReference type="FunFam" id="2.60.40.10:FF:000356">
    <property type="entry name" value="Low affinity immunoglobulin gamma Fc region receptor III-A"/>
    <property type="match status" value="1"/>
</dbReference>
<keyword evidence="8 13" id="KW-0472">Membrane</keyword>
<dbReference type="Bgee" id="ENSMODG00000000936">
    <property type="expression patterns" value="Expressed in lung and 20 other cell types or tissues"/>
</dbReference>
<dbReference type="GO" id="GO:0009897">
    <property type="term" value="C:external side of plasma membrane"/>
    <property type="evidence" value="ECO:0000318"/>
    <property type="project" value="GO_Central"/>
</dbReference>
<dbReference type="SMART" id="SM00409">
    <property type="entry name" value="IG"/>
    <property type="match status" value="2"/>
</dbReference>
<evidence type="ECO:0000256" key="10">
    <source>
        <dbReference type="ARBA" id="ARBA00023170"/>
    </source>
</evidence>
<sequence>MGESWVPQPVTTFSSVLLWAGLLCLAPAVKSNGPPKALLTLEPPWVNVLREDNVTLKCEGLQTPGHDSTEWFHNGSPISINQESYTIPALNLKDSGEYQCRTEQTSLSNPVRLQVTSDWLLLQVESLVFMEGDSTMLRCHSWKSKPLYKVTYYHNDKALKYGYHYFDYIIPQVNLTHSGSYYCAGQMGRVLHTSKSVMITVQEGNRHIIRGLTIILAQVVVIALIAAVAVYYYKRHRKTVSISEEIKKKEVSTISQLPPHLSHPILFSPFFNRTYYVSRMFSLSCSTYVTYPPLIQFFHISLFPLGGESGLLFAFKVHRYL</sequence>
<evidence type="ECO:0000313" key="17">
    <source>
        <dbReference type="Proteomes" id="UP000002280"/>
    </source>
</evidence>
<dbReference type="GO" id="GO:0032760">
    <property type="term" value="P:positive regulation of tumor necrosis factor production"/>
    <property type="evidence" value="ECO:0000318"/>
    <property type="project" value="GO_Central"/>
</dbReference>
<feature type="domain" description="Ig-like" evidence="15">
    <location>
        <begin position="35"/>
        <end position="116"/>
    </location>
</feature>
<evidence type="ECO:0000256" key="12">
    <source>
        <dbReference type="ARBA" id="ARBA00023319"/>
    </source>
</evidence>
<dbReference type="Pfam" id="PF13895">
    <property type="entry name" value="Ig_2"/>
    <property type="match status" value="2"/>
</dbReference>
<dbReference type="GO" id="GO:0019770">
    <property type="term" value="F:IgG receptor activity"/>
    <property type="evidence" value="ECO:0000318"/>
    <property type="project" value="GO_Central"/>
</dbReference>
<dbReference type="Ensembl" id="ENSMODT00000059228.1">
    <property type="protein sequence ID" value="ENSMODP00000049729.1"/>
    <property type="gene ID" value="ENSMODG00000000936.4"/>
</dbReference>
<dbReference type="InterPro" id="IPR007110">
    <property type="entry name" value="Ig-like_dom"/>
</dbReference>
<dbReference type="Proteomes" id="UP000002280">
    <property type="component" value="Chromosome 2"/>
</dbReference>
<dbReference type="FunFam" id="2.60.40.10:FF:000217">
    <property type="entry name" value="High affinity immunoglobulin gamma Fc receptor I"/>
    <property type="match status" value="1"/>
</dbReference>
<accession>A0A5F8GQI1</accession>
<keyword evidence="3" id="KW-0390">IgG-binding protein</keyword>
<evidence type="ECO:0000256" key="5">
    <source>
        <dbReference type="ARBA" id="ARBA00022729"/>
    </source>
</evidence>
<name>A0A5F8GQI1_MONDO</name>
<evidence type="ECO:0000256" key="8">
    <source>
        <dbReference type="ARBA" id="ARBA00023136"/>
    </source>
</evidence>
<dbReference type="InParanoid" id="A0A5F8GQI1"/>
<dbReference type="FunCoup" id="A0A5F8GQI1">
    <property type="interactions" value="307"/>
</dbReference>
<keyword evidence="2" id="KW-1003">Cell membrane</keyword>
<evidence type="ECO:0000259" key="15">
    <source>
        <dbReference type="PROSITE" id="PS50835"/>
    </source>
</evidence>
<dbReference type="InterPro" id="IPR050488">
    <property type="entry name" value="Ig_Fc_receptor"/>
</dbReference>
<feature type="transmembrane region" description="Helical" evidence="13">
    <location>
        <begin position="208"/>
        <end position="233"/>
    </location>
</feature>
<evidence type="ECO:0000256" key="6">
    <source>
        <dbReference type="ARBA" id="ARBA00022737"/>
    </source>
</evidence>
<keyword evidence="9" id="KW-1015">Disulfide bond</keyword>
<dbReference type="AlphaFoldDB" id="A0A5F8GQI1"/>
<dbReference type="InterPro" id="IPR003599">
    <property type="entry name" value="Ig_sub"/>
</dbReference>
<comment type="subcellular location">
    <subcellularLocation>
        <location evidence="1">Cell membrane</location>
        <topology evidence="1">Single-pass type I membrane protein</topology>
    </subcellularLocation>
</comment>
<gene>
    <name evidence="16" type="primary">LOC100015202</name>
</gene>
<evidence type="ECO:0000256" key="4">
    <source>
        <dbReference type="ARBA" id="ARBA00022692"/>
    </source>
</evidence>
<reference evidence="16" key="3">
    <citation type="submission" date="2025-09" db="UniProtKB">
        <authorList>
            <consortium name="Ensembl"/>
        </authorList>
    </citation>
    <scope>IDENTIFICATION</scope>
</reference>
<feature type="signal peptide" evidence="14">
    <location>
        <begin position="1"/>
        <end position="31"/>
    </location>
</feature>
<keyword evidence="6" id="KW-0677">Repeat</keyword>
<keyword evidence="17" id="KW-1185">Reference proteome</keyword>
<evidence type="ECO:0000256" key="11">
    <source>
        <dbReference type="ARBA" id="ARBA00023180"/>
    </source>
</evidence>
<dbReference type="PANTHER" id="PTHR11481">
    <property type="entry name" value="IMMUNOGLOBULIN FC RECEPTOR"/>
    <property type="match status" value="1"/>
</dbReference>
<dbReference type="GO" id="GO:0050766">
    <property type="term" value="P:positive regulation of phagocytosis"/>
    <property type="evidence" value="ECO:0000318"/>
    <property type="project" value="GO_Central"/>
</dbReference>
<dbReference type="GeneTree" id="ENSGT01050000244808"/>
<feature type="chain" id="PRO_5023873909" evidence="14">
    <location>
        <begin position="32"/>
        <end position="321"/>
    </location>
</feature>
<dbReference type="GO" id="GO:0001788">
    <property type="term" value="P:antibody-dependent cellular cytotoxicity"/>
    <property type="evidence" value="ECO:0000318"/>
    <property type="project" value="GO_Central"/>
</dbReference>
<proteinExistence type="predicted"/>
<evidence type="ECO:0000256" key="14">
    <source>
        <dbReference type="SAM" id="SignalP"/>
    </source>
</evidence>
<protein>
    <submittedName>
        <fullName evidence="16">Low affinity immunoglobulin gamma Fc region receptor II-like</fullName>
    </submittedName>
</protein>
<dbReference type="InterPro" id="IPR013783">
    <property type="entry name" value="Ig-like_fold"/>
</dbReference>
<evidence type="ECO:0000313" key="16">
    <source>
        <dbReference type="Ensembl" id="ENSMODP00000049729.1"/>
    </source>
</evidence>
<keyword evidence="10" id="KW-0675">Receptor</keyword>
<keyword evidence="11" id="KW-0325">Glycoprotein</keyword>
<keyword evidence="5 14" id="KW-0732">Signal</keyword>
<dbReference type="PROSITE" id="PS50835">
    <property type="entry name" value="IG_LIKE"/>
    <property type="match status" value="1"/>
</dbReference>
<evidence type="ECO:0000256" key="9">
    <source>
        <dbReference type="ARBA" id="ARBA00023157"/>
    </source>
</evidence>
<keyword evidence="7 13" id="KW-1133">Transmembrane helix</keyword>
<evidence type="ECO:0000256" key="1">
    <source>
        <dbReference type="ARBA" id="ARBA00004251"/>
    </source>
</evidence>
<dbReference type="CDD" id="cd05753">
    <property type="entry name" value="Ig2_FcgammaR_like"/>
    <property type="match status" value="1"/>
</dbReference>
<evidence type="ECO:0000256" key="7">
    <source>
        <dbReference type="ARBA" id="ARBA00022989"/>
    </source>
</evidence>
<dbReference type="STRING" id="13616.ENSMODP00000049729"/>
<dbReference type="GO" id="GO:0007166">
    <property type="term" value="P:cell surface receptor signaling pathway"/>
    <property type="evidence" value="ECO:0000318"/>
    <property type="project" value="GO_Central"/>
</dbReference>
<dbReference type="InterPro" id="IPR036179">
    <property type="entry name" value="Ig-like_dom_sf"/>
</dbReference>
<dbReference type="SUPFAM" id="SSF48726">
    <property type="entry name" value="Immunoglobulin"/>
    <property type="match status" value="2"/>
</dbReference>
<keyword evidence="4 13" id="KW-0812">Transmembrane</keyword>
<reference evidence="16 17" key="1">
    <citation type="journal article" date="2007" name="Nature">
        <title>Genome of the marsupial Monodelphis domestica reveals innovation in non-coding sequences.</title>
        <authorList>
            <person name="Mikkelsen T.S."/>
            <person name="Wakefield M.J."/>
            <person name="Aken B."/>
            <person name="Amemiya C.T."/>
            <person name="Chang J.L."/>
            <person name="Duke S."/>
            <person name="Garber M."/>
            <person name="Gentles A.J."/>
            <person name="Goodstadt L."/>
            <person name="Heger A."/>
            <person name="Jurka J."/>
            <person name="Kamal M."/>
            <person name="Mauceli E."/>
            <person name="Searle S.M."/>
            <person name="Sharpe T."/>
            <person name="Baker M.L."/>
            <person name="Batzer M.A."/>
            <person name="Benos P.V."/>
            <person name="Belov K."/>
            <person name="Clamp M."/>
            <person name="Cook A."/>
            <person name="Cuff J."/>
            <person name="Das R."/>
            <person name="Davidow L."/>
            <person name="Deakin J.E."/>
            <person name="Fazzari M.J."/>
            <person name="Glass J.L."/>
            <person name="Grabherr M."/>
            <person name="Greally J.M."/>
            <person name="Gu W."/>
            <person name="Hore T.A."/>
            <person name="Huttley G.A."/>
            <person name="Kleber M."/>
            <person name="Jirtle R.L."/>
            <person name="Koina E."/>
            <person name="Lee J.T."/>
            <person name="Mahony S."/>
            <person name="Marra M.A."/>
            <person name="Miller R.D."/>
            <person name="Nicholls R.D."/>
            <person name="Oda M."/>
            <person name="Papenfuss A.T."/>
            <person name="Parra Z.E."/>
            <person name="Pollock D.D."/>
            <person name="Ray D.A."/>
            <person name="Schein J.E."/>
            <person name="Speed T.P."/>
            <person name="Thompson K."/>
            <person name="VandeBerg J.L."/>
            <person name="Wade C.M."/>
            <person name="Walker J.A."/>
            <person name="Waters P.D."/>
            <person name="Webber C."/>
            <person name="Weidman J.R."/>
            <person name="Xie X."/>
            <person name="Zody M.C."/>
            <person name="Baldwin J."/>
            <person name="Abdouelleil A."/>
            <person name="Abdulkadir J."/>
            <person name="Abebe A."/>
            <person name="Abera B."/>
            <person name="Abreu J."/>
            <person name="Acer S.C."/>
            <person name="Aftuck L."/>
            <person name="Alexander A."/>
            <person name="An P."/>
            <person name="Anderson E."/>
            <person name="Anderson S."/>
            <person name="Arachi H."/>
            <person name="Azer M."/>
            <person name="Bachantsang P."/>
            <person name="Barry A."/>
            <person name="Bayul T."/>
            <person name="Berlin A."/>
            <person name="Bessette D."/>
            <person name="Bloom T."/>
            <person name="Bloom T."/>
            <person name="Boguslavskiy L."/>
            <person name="Bonnet C."/>
            <person name="Boukhgalter B."/>
            <person name="Bourzgui I."/>
            <person name="Brown A."/>
            <person name="Cahill P."/>
            <person name="Channer S."/>
            <person name="Cheshatsang Y."/>
            <person name="Chuda L."/>
            <person name="Citroen M."/>
            <person name="Collymore A."/>
            <person name="Cooke P."/>
            <person name="Costello M."/>
            <person name="D'Aco K."/>
            <person name="Daza R."/>
            <person name="De Haan G."/>
            <person name="DeGray S."/>
            <person name="DeMaso C."/>
            <person name="Dhargay N."/>
            <person name="Dooley K."/>
            <person name="Dooley E."/>
            <person name="Doricent M."/>
            <person name="Dorje P."/>
            <person name="Dorjee K."/>
            <person name="Dupes A."/>
            <person name="Elong R."/>
            <person name="Falk J."/>
            <person name="Farina A."/>
            <person name="Faro S."/>
            <person name="Ferguson D."/>
            <person name="Fisher S."/>
            <person name="Foley C.D."/>
            <person name="Franke A."/>
            <person name="Friedrich D."/>
            <person name="Gadbois L."/>
            <person name="Gearin G."/>
            <person name="Gearin C.R."/>
            <person name="Giannoukos G."/>
            <person name="Goode T."/>
            <person name="Graham J."/>
            <person name="Grandbois E."/>
            <person name="Grewal S."/>
            <person name="Gyaltsen K."/>
            <person name="Hafez N."/>
            <person name="Hagos B."/>
            <person name="Hall J."/>
            <person name="Henson C."/>
            <person name="Hollinger A."/>
            <person name="Honan T."/>
            <person name="Huard M.D."/>
            <person name="Hughes L."/>
            <person name="Hurhula B."/>
            <person name="Husby M.E."/>
            <person name="Kamat A."/>
            <person name="Kanga B."/>
            <person name="Kashin S."/>
            <person name="Khazanovich D."/>
            <person name="Kisner P."/>
            <person name="Lance K."/>
            <person name="Lara M."/>
            <person name="Lee W."/>
            <person name="Lennon N."/>
            <person name="Letendre F."/>
            <person name="LeVine R."/>
            <person name="Lipovsky A."/>
            <person name="Liu X."/>
            <person name="Liu J."/>
            <person name="Liu S."/>
            <person name="Lokyitsang T."/>
            <person name="Lokyitsang Y."/>
            <person name="Lubonja R."/>
            <person name="Lui A."/>
            <person name="MacDonald P."/>
            <person name="Magnisalis V."/>
            <person name="Maru K."/>
            <person name="Matthews C."/>
            <person name="McCusker W."/>
            <person name="McDonough S."/>
            <person name="Mehta T."/>
            <person name="Meldrim J."/>
            <person name="Meneus L."/>
            <person name="Mihai O."/>
            <person name="Mihalev A."/>
            <person name="Mihova T."/>
            <person name="Mittelman R."/>
            <person name="Mlenga V."/>
            <person name="Montmayeur A."/>
            <person name="Mulrain L."/>
            <person name="Navidi A."/>
            <person name="Naylor J."/>
            <person name="Negash T."/>
            <person name="Nguyen T."/>
            <person name="Nguyen N."/>
            <person name="Nicol R."/>
            <person name="Norbu C."/>
            <person name="Norbu N."/>
            <person name="Novod N."/>
            <person name="O'Neill B."/>
            <person name="Osman S."/>
            <person name="Markiewicz E."/>
            <person name="Oyono O.L."/>
            <person name="Patti C."/>
            <person name="Phunkhang P."/>
            <person name="Pierre F."/>
            <person name="Priest M."/>
            <person name="Raghuraman S."/>
            <person name="Rege F."/>
            <person name="Reyes R."/>
            <person name="Rise C."/>
            <person name="Rogov P."/>
            <person name="Ross K."/>
            <person name="Ryan E."/>
            <person name="Settipalli S."/>
            <person name="Shea T."/>
            <person name="Sherpa N."/>
            <person name="Shi L."/>
            <person name="Shih D."/>
            <person name="Sparrow T."/>
            <person name="Spaulding J."/>
            <person name="Stalker J."/>
            <person name="Stange-Thomann N."/>
            <person name="Stavropoulos S."/>
            <person name="Stone C."/>
            <person name="Strader C."/>
            <person name="Tesfaye S."/>
            <person name="Thomson T."/>
            <person name="Thoulutsang Y."/>
            <person name="Thoulutsang D."/>
            <person name="Topham K."/>
            <person name="Topping I."/>
            <person name="Tsamla T."/>
            <person name="Vassiliev H."/>
            <person name="Vo A."/>
            <person name="Wangchuk T."/>
            <person name="Wangdi T."/>
            <person name="Weiand M."/>
            <person name="Wilkinson J."/>
            <person name="Wilson A."/>
            <person name="Yadav S."/>
            <person name="Young G."/>
            <person name="Yu Q."/>
            <person name="Zembek L."/>
            <person name="Zhong D."/>
            <person name="Zimmer A."/>
            <person name="Zwirko Z."/>
            <person name="Jaffe D.B."/>
            <person name="Alvarez P."/>
            <person name="Brockman W."/>
            <person name="Butler J."/>
            <person name="Chin C."/>
            <person name="Gnerre S."/>
            <person name="MacCallum I."/>
            <person name="Graves J.A."/>
            <person name="Ponting C.P."/>
            <person name="Breen M."/>
            <person name="Samollow P.B."/>
            <person name="Lander E.S."/>
            <person name="Lindblad-Toh K."/>
        </authorList>
    </citation>
    <scope>NUCLEOTIDE SEQUENCE [LARGE SCALE GENOMIC DNA]</scope>
</reference>
<evidence type="ECO:0000256" key="2">
    <source>
        <dbReference type="ARBA" id="ARBA00022475"/>
    </source>
</evidence>
<reference evidence="16" key="2">
    <citation type="submission" date="2025-08" db="UniProtKB">
        <authorList>
            <consortium name="Ensembl"/>
        </authorList>
    </citation>
    <scope>IDENTIFICATION</scope>
</reference>
<organism evidence="16 17">
    <name type="scientific">Monodelphis domestica</name>
    <name type="common">Gray short-tailed opossum</name>
    <dbReference type="NCBI Taxonomy" id="13616"/>
    <lineage>
        <taxon>Eukaryota</taxon>
        <taxon>Metazoa</taxon>
        <taxon>Chordata</taxon>
        <taxon>Craniata</taxon>
        <taxon>Vertebrata</taxon>
        <taxon>Euteleostomi</taxon>
        <taxon>Mammalia</taxon>
        <taxon>Metatheria</taxon>
        <taxon>Didelphimorphia</taxon>
        <taxon>Didelphidae</taxon>
        <taxon>Monodelphis</taxon>
    </lineage>
</organism>
<dbReference type="Gene3D" id="2.60.40.10">
    <property type="entry name" value="Immunoglobulins"/>
    <property type="match status" value="2"/>
</dbReference>